<dbReference type="Proteomes" id="UP001330827">
    <property type="component" value="Chromosome"/>
</dbReference>
<feature type="region of interest" description="Disordered" evidence="1">
    <location>
        <begin position="66"/>
        <end position="88"/>
    </location>
</feature>
<feature type="region of interest" description="Disordered" evidence="1">
    <location>
        <begin position="1"/>
        <end position="32"/>
    </location>
</feature>
<name>A0ABZ1G5T0_9ACTN</name>
<accession>A0ABZ1G5T0</accession>
<gene>
    <name evidence="2" type="ORF">OIE64_18380</name>
</gene>
<organism evidence="2 3">
    <name type="scientific">Streptomyces brevispora</name>
    <dbReference type="NCBI Taxonomy" id="887462"/>
    <lineage>
        <taxon>Bacteria</taxon>
        <taxon>Bacillati</taxon>
        <taxon>Actinomycetota</taxon>
        <taxon>Actinomycetes</taxon>
        <taxon>Kitasatosporales</taxon>
        <taxon>Streptomycetaceae</taxon>
        <taxon>Streptomyces</taxon>
    </lineage>
</organism>
<dbReference type="RefSeq" id="WP_208764653.1">
    <property type="nucleotide sequence ID" value="NZ_CP109114.1"/>
</dbReference>
<evidence type="ECO:0000313" key="2">
    <source>
        <dbReference type="EMBL" id="WSC14608.1"/>
    </source>
</evidence>
<dbReference type="EMBL" id="CP109114">
    <property type="protein sequence ID" value="WSC14608.1"/>
    <property type="molecule type" value="Genomic_DNA"/>
</dbReference>
<evidence type="ECO:0000313" key="3">
    <source>
        <dbReference type="Proteomes" id="UP001330827"/>
    </source>
</evidence>
<reference evidence="2 3" key="1">
    <citation type="submission" date="2022-10" db="EMBL/GenBank/DDBJ databases">
        <title>The complete genomes of actinobacterial strains from the NBC collection.</title>
        <authorList>
            <person name="Joergensen T.S."/>
            <person name="Alvarez Arevalo M."/>
            <person name="Sterndorff E.B."/>
            <person name="Faurdal D."/>
            <person name="Vuksanovic O."/>
            <person name="Mourched A.-S."/>
            <person name="Charusanti P."/>
            <person name="Shaw S."/>
            <person name="Blin K."/>
            <person name="Weber T."/>
        </authorList>
    </citation>
    <scope>NUCLEOTIDE SEQUENCE [LARGE SCALE GENOMIC DNA]</scope>
    <source>
        <strain evidence="2 3">NBC 01769</strain>
    </source>
</reference>
<evidence type="ECO:0000256" key="1">
    <source>
        <dbReference type="SAM" id="MobiDB-lite"/>
    </source>
</evidence>
<protein>
    <submittedName>
        <fullName evidence="2">Uncharacterized protein</fullName>
    </submittedName>
</protein>
<proteinExistence type="predicted"/>
<feature type="compositionally biased region" description="Polar residues" evidence="1">
    <location>
        <begin position="1"/>
        <end position="19"/>
    </location>
</feature>
<sequence>MLSRSTTNRYRPARSQSRVPPSERIRATADASGATPAFWRKRWVSAPQEPCSSYSILALSASNVSTAAPGRRTTAARSTVDRASRSTA</sequence>
<feature type="compositionally biased region" description="Low complexity" evidence="1">
    <location>
        <begin position="66"/>
        <end position="78"/>
    </location>
</feature>
<feature type="compositionally biased region" description="Basic and acidic residues" evidence="1">
    <location>
        <begin position="79"/>
        <end position="88"/>
    </location>
</feature>
<keyword evidence="3" id="KW-1185">Reference proteome</keyword>